<dbReference type="GO" id="GO:0016874">
    <property type="term" value="F:ligase activity"/>
    <property type="evidence" value="ECO:0007669"/>
    <property type="project" value="UniProtKB-KW"/>
</dbReference>
<dbReference type="AlphaFoldDB" id="A0A5A7PE01"/>
<dbReference type="OrthoDB" id="692779at2759"/>
<sequence length="110" mass="12902">MGEIVYRRSPNLSCCMSPSCVPVHEDYSRIHATPKGHRARSLLKLLRKIVSESRNIYRPAKPVTFQYDVVSYSQNFDEGCHRDDEFAPWRRQVLRDLKIHMYCARLIGYA</sequence>
<reference evidence="2" key="1">
    <citation type="journal article" date="2019" name="Curr. Biol.">
        <title>Genome Sequence of Striga asiatica Provides Insight into the Evolution of Plant Parasitism.</title>
        <authorList>
            <person name="Yoshida S."/>
            <person name="Kim S."/>
            <person name="Wafula E.K."/>
            <person name="Tanskanen J."/>
            <person name="Kim Y.M."/>
            <person name="Honaas L."/>
            <person name="Yang Z."/>
            <person name="Spallek T."/>
            <person name="Conn C.E."/>
            <person name="Ichihashi Y."/>
            <person name="Cheong K."/>
            <person name="Cui S."/>
            <person name="Der J.P."/>
            <person name="Gundlach H."/>
            <person name="Jiao Y."/>
            <person name="Hori C."/>
            <person name="Ishida J.K."/>
            <person name="Kasahara H."/>
            <person name="Kiba T."/>
            <person name="Kim M.S."/>
            <person name="Koo N."/>
            <person name="Laohavisit A."/>
            <person name="Lee Y.H."/>
            <person name="Lumba S."/>
            <person name="McCourt P."/>
            <person name="Mortimer J.C."/>
            <person name="Mutuku J.M."/>
            <person name="Nomura T."/>
            <person name="Sasaki-Sekimoto Y."/>
            <person name="Seto Y."/>
            <person name="Wang Y."/>
            <person name="Wakatake T."/>
            <person name="Sakakibara H."/>
            <person name="Demura T."/>
            <person name="Yamaguchi S."/>
            <person name="Yoneyama K."/>
            <person name="Manabe R.I."/>
            <person name="Nelson D.C."/>
            <person name="Schulman A.H."/>
            <person name="Timko M.P."/>
            <person name="dePamphilis C.W."/>
            <person name="Choi D."/>
            <person name="Shirasu K."/>
        </authorList>
    </citation>
    <scope>NUCLEOTIDE SEQUENCE [LARGE SCALE GENOMIC DNA]</scope>
    <source>
        <strain evidence="2">cv. UVA1</strain>
    </source>
</reference>
<proteinExistence type="predicted"/>
<gene>
    <name evidence="1" type="ORF">STAS_06695</name>
</gene>
<keyword evidence="1" id="KW-0436">Ligase</keyword>
<evidence type="ECO:0000313" key="1">
    <source>
        <dbReference type="EMBL" id="GER30736.1"/>
    </source>
</evidence>
<name>A0A5A7PE01_STRAF</name>
<protein>
    <submittedName>
        <fullName evidence="1">Tryptophan--tRNA ligase</fullName>
    </submittedName>
</protein>
<dbReference type="Proteomes" id="UP000325081">
    <property type="component" value="Unassembled WGS sequence"/>
</dbReference>
<dbReference type="EMBL" id="BKCP01004394">
    <property type="protein sequence ID" value="GER30736.1"/>
    <property type="molecule type" value="Genomic_DNA"/>
</dbReference>
<organism evidence="1 2">
    <name type="scientific">Striga asiatica</name>
    <name type="common">Asiatic witchweed</name>
    <name type="synonym">Buchnera asiatica</name>
    <dbReference type="NCBI Taxonomy" id="4170"/>
    <lineage>
        <taxon>Eukaryota</taxon>
        <taxon>Viridiplantae</taxon>
        <taxon>Streptophyta</taxon>
        <taxon>Embryophyta</taxon>
        <taxon>Tracheophyta</taxon>
        <taxon>Spermatophyta</taxon>
        <taxon>Magnoliopsida</taxon>
        <taxon>eudicotyledons</taxon>
        <taxon>Gunneridae</taxon>
        <taxon>Pentapetalae</taxon>
        <taxon>asterids</taxon>
        <taxon>lamiids</taxon>
        <taxon>Lamiales</taxon>
        <taxon>Orobanchaceae</taxon>
        <taxon>Buchnereae</taxon>
        <taxon>Striga</taxon>
    </lineage>
</organism>
<accession>A0A5A7PE01</accession>
<evidence type="ECO:0000313" key="2">
    <source>
        <dbReference type="Proteomes" id="UP000325081"/>
    </source>
</evidence>
<comment type="caution">
    <text evidence="1">The sequence shown here is derived from an EMBL/GenBank/DDBJ whole genome shotgun (WGS) entry which is preliminary data.</text>
</comment>
<keyword evidence="2" id="KW-1185">Reference proteome</keyword>